<sequence length="203" mass="22137">MSKFSFCIVLFLCLLASTTAAVFQRCGRQADGRTCPRSQCCSRNGFCGITPFDCSPFNKCQSNCRSYVGRFLPIPRNESASNVTATLRAFNAEQNGWNLTAPNAYCSPWNGNNSMEWRRKYGWAAFCGPVGPRGQAACGKCLRITRTGTTGEATVRIVDECSNGGLQLDDAAFKQLDTDGNGQGKGQLSVNYQFVNCEDLINS</sequence>
<protein>
    <submittedName>
        <fullName evidence="1">Uncharacterized protein</fullName>
    </submittedName>
</protein>
<comment type="caution">
    <text evidence="1">The sequence shown here is derived from an EMBL/GenBank/DDBJ whole genome shotgun (WGS) entry which is preliminary data.</text>
</comment>
<keyword evidence="2" id="KW-1185">Reference proteome</keyword>
<evidence type="ECO:0000313" key="2">
    <source>
        <dbReference type="Proteomes" id="UP001164250"/>
    </source>
</evidence>
<evidence type="ECO:0000313" key="1">
    <source>
        <dbReference type="EMBL" id="KAJ0078525.1"/>
    </source>
</evidence>
<gene>
    <name evidence="1" type="ORF">Patl1_23277</name>
</gene>
<proteinExistence type="predicted"/>
<accession>A0ACC0ZWW8</accession>
<reference evidence="2" key="1">
    <citation type="journal article" date="2023" name="G3 (Bethesda)">
        <title>Genome assembly and association tests identify interacting loci associated with vigor, precocity, and sex in interspecific pistachio rootstocks.</title>
        <authorList>
            <person name="Palmer W."/>
            <person name="Jacygrad E."/>
            <person name="Sagayaradj S."/>
            <person name="Cavanaugh K."/>
            <person name="Han R."/>
            <person name="Bertier L."/>
            <person name="Beede B."/>
            <person name="Kafkas S."/>
            <person name="Golino D."/>
            <person name="Preece J."/>
            <person name="Michelmore R."/>
        </authorList>
    </citation>
    <scope>NUCLEOTIDE SEQUENCE [LARGE SCALE GENOMIC DNA]</scope>
</reference>
<dbReference type="EMBL" id="CM047909">
    <property type="protein sequence ID" value="KAJ0078525.1"/>
    <property type="molecule type" value="Genomic_DNA"/>
</dbReference>
<name>A0ACC0ZWW8_9ROSI</name>
<dbReference type="Proteomes" id="UP001164250">
    <property type="component" value="Chromosome 13"/>
</dbReference>
<organism evidence="1 2">
    <name type="scientific">Pistacia atlantica</name>
    <dbReference type="NCBI Taxonomy" id="434234"/>
    <lineage>
        <taxon>Eukaryota</taxon>
        <taxon>Viridiplantae</taxon>
        <taxon>Streptophyta</taxon>
        <taxon>Embryophyta</taxon>
        <taxon>Tracheophyta</taxon>
        <taxon>Spermatophyta</taxon>
        <taxon>Magnoliopsida</taxon>
        <taxon>eudicotyledons</taxon>
        <taxon>Gunneridae</taxon>
        <taxon>Pentapetalae</taxon>
        <taxon>rosids</taxon>
        <taxon>malvids</taxon>
        <taxon>Sapindales</taxon>
        <taxon>Anacardiaceae</taxon>
        <taxon>Pistacia</taxon>
    </lineage>
</organism>